<protein>
    <recommendedName>
        <fullName evidence="2">MaoC-like domain-containing protein</fullName>
    </recommendedName>
</protein>
<accession>A0A2S1R5H0</accession>
<dbReference type="InterPro" id="IPR029069">
    <property type="entry name" value="HotDog_dom_sf"/>
</dbReference>
<dbReference type="Gene3D" id="3.10.129.10">
    <property type="entry name" value="Hotdog Thioesterase"/>
    <property type="match status" value="1"/>
</dbReference>
<proteinExistence type="inferred from homology"/>
<evidence type="ECO:0000259" key="2">
    <source>
        <dbReference type="Pfam" id="PF01575"/>
    </source>
</evidence>
<dbReference type="InterPro" id="IPR002539">
    <property type="entry name" value="MaoC-like_dom"/>
</dbReference>
<organism evidence="3 4">
    <name type="scientific">Dietzia lutea</name>
    <dbReference type="NCBI Taxonomy" id="546160"/>
    <lineage>
        <taxon>Bacteria</taxon>
        <taxon>Bacillati</taxon>
        <taxon>Actinomycetota</taxon>
        <taxon>Actinomycetes</taxon>
        <taxon>Mycobacteriales</taxon>
        <taxon>Dietziaceae</taxon>
        <taxon>Dietzia</taxon>
    </lineage>
</organism>
<keyword evidence="4" id="KW-1185">Reference proteome</keyword>
<sequence>MGVSRVSEEKAHAITAEELRVGDRIALGAHTLVEDEVIDFARRWDPQRFHTDPEAAGRGHHGGLFASGIHTLAVLQRLCVESFYSRWSVIAGRGFDKVRFTAPVRPGDTLTGSVIIGDVSLDDSRGRVRLEMEMHRTDATTVLTAELVVFVWRRGLQAAMRDDPVATPPLG</sequence>
<dbReference type="PANTHER" id="PTHR43664">
    <property type="entry name" value="MONOAMINE OXIDASE-RELATED"/>
    <property type="match status" value="1"/>
</dbReference>
<dbReference type="Proteomes" id="UP000244928">
    <property type="component" value="Chromosome"/>
</dbReference>
<name>A0A2S1R5H0_9ACTN</name>
<dbReference type="OrthoDB" id="9797938at2"/>
<evidence type="ECO:0000313" key="4">
    <source>
        <dbReference type="Proteomes" id="UP000244928"/>
    </source>
</evidence>
<reference evidence="3 4" key="1">
    <citation type="submission" date="2016-04" db="EMBL/GenBank/DDBJ databases">
        <title>Complete genome sequence of Dietzia lutea YIM 80766T, a strain isolated from desert soil in Egypt.</title>
        <authorList>
            <person name="Zhao J."/>
            <person name="Hu B."/>
            <person name="Geng S."/>
            <person name="Nie Y."/>
            <person name="Tang Y."/>
        </authorList>
    </citation>
    <scope>NUCLEOTIDE SEQUENCE [LARGE SCALE GENOMIC DNA]</scope>
    <source>
        <strain evidence="3 4">YIM 80766</strain>
    </source>
</reference>
<feature type="domain" description="MaoC-like" evidence="2">
    <location>
        <begin position="31"/>
        <end position="118"/>
    </location>
</feature>
<comment type="similarity">
    <text evidence="1">Belongs to the enoyl-CoA hydratase/isomerase family.</text>
</comment>
<dbReference type="InterPro" id="IPR052342">
    <property type="entry name" value="MCH/BMMD"/>
</dbReference>
<gene>
    <name evidence="3" type="ORF">A6035_04150</name>
</gene>
<evidence type="ECO:0000256" key="1">
    <source>
        <dbReference type="ARBA" id="ARBA00005254"/>
    </source>
</evidence>
<evidence type="ECO:0000313" key="3">
    <source>
        <dbReference type="EMBL" id="AWH91494.1"/>
    </source>
</evidence>
<dbReference type="Pfam" id="PF01575">
    <property type="entry name" value="MaoC_dehydratas"/>
    <property type="match status" value="1"/>
</dbReference>
<dbReference type="AlphaFoldDB" id="A0A2S1R5H0"/>
<dbReference type="EMBL" id="CP015449">
    <property type="protein sequence ID" value="AWH91494.1"/>
    <property type="molecule type" value="Genomic_DNA"/>
</dbReference>
<dbReference type="KEGG" id="dlu:A6035_04150"/>
<dbReference type="PANTHER" id="PTHR43664:SF1">
    <property type="entry name" value="BETA-METHYLMALYL-COA DEHYDRATASE"/>
    <property type="match status" value="1"/>
</dbReference>
<dbReference type="SUPFAM" id="SSF54637">
    <property type="entry name" value="Thioesterase/thiol ester dehydrase-isomerase"/>
    <property type="match status" value="1"/>
</dbReference>